<dbReference type="InterPro" id="IPR016181">
    <property type="entry name" value="Acyl_CoA_acyltransferase"/>
</dbReference>
<dbReference type="Gene3D" id="3.40.630.30">
    <property type="match status" value="1"/>
</dbReference>
<dbReference type="AlphaFoldDB" id="A0A6N2S9B0"/>
<evidence type="ECO:0000313" key="2">
    <source>
        <dbReference type="EMBL" id="VYS89494.1"/>
    </source>
</evidence>
<dbReference type="OrthoDB" id="5419426at2"/>
<dbReference type="CDD" id="cd04301">
    <property type="entry name" value="NAT_SF"/>
    <property type="match status" value="1"/>
</dbReference>
<dbReference type="GO" id="GO:0016747">
    <property type="term" value="F:acyltransferase activity, transferring groups other than amino-acyl groups"/>
    <property type="evidence" value="ECO:0007669"/>
    <property type="project" value="InterPro"/>
</dbReference>
<proteinExistence type="predicted"/>
<dbReference type="SUPFAM" id="SSF55729">
    <property type="entry name" value="Acyl-CoA N-acyltransferases (Nat)"/>
    <property type="match status" value="1"/>
</dbReference>
<name>A0A6N2S9B0_9BACT</name>
<accession>A0A6N2S9B0</accession>
<reference evidence="2" key="1">
    <citation type="submission" date="2019-11" db="EMBL/GenBank/DDBJ databases">
        <authorList>
            <person name="Feng L."/>
        </authorList>
    </citation>
    <scope>NUCLEOTIDE SEQUENCE</scope>
    <source>
        <strain evidence="2">AMuciniphilaLFYP55</strain>
    </source>
</reference>
<dbReference type="RefSeq" id="WP_102722000.1">
    <property type="nucleotide sequence ID" value="NZ_CACRSS010000002.1"/>
</dbReference>
<protein>
    <submittedName>
        <fullName evidence="2">Acetyltransferase (GNAT) family protein</fullName>
    </submittedName>
</protein>
<sequence>MKERNAGKLVCLRNHPEFLSTASVWFGSKWDVPVEAYEESMKKCMERKTGIPQWYVVMNGQGAIIAGAGVIENDFHDRKDLTPNLCALFVEKRHRGRGVAASILDFVRKDLAALGYPRLYLVTDLAGFYEKCGWELLTMVTGGHRARERLYTAPAMETGPV</sequence>
<dbReference type="InterPro" id="IPR000182">
    <property type="entry name" value="GNAT_dom"/>
</dbReference>
<keyword evidence="2" id="KW-0808">Transferase</keyword>
<evidence type="ECO:0000259" key="1">
    <source>
        <dbReference type="PROSITE" id="PS51186"/>
    </source>
</evidence>
<gene>
    <name evidence="2" type="ORF">AMLFYP55_02027</name>
</gene>
<organism evidence="2">
    <name type="scientific">Akkermansia muciniphila</name>
    <dbReference type="NCBI Taxonomy" id="239935"/>
    <lineage>
        <taxon>Bacteria</taxon>
        <taxon>Pseudomonadati</taxon>
        <taxon>Verrucomicrobiota</taxon>
        <taxon>Verrucomicrobiia</taxon>
        <taxon>Verrucomicrobiales</taxon>
        <taxon>Akkermansiaceae</taxon>
        <taxon>Akkermansia</taxon>
    </lineage>
</organism>
<dbReference type="Pfam" id="PF13508">
    <property type="entry name" value="Acetyltransf_7"/>
    <property type="match status" value="1"/>
</dbReference>
<dbReference type="EMBL" id="CACRSS010000002">
    <property type="protein sequence ID" value="VYS89494.1"/>
    <property type="molecule type" value="Genomic_DNA"/>
</dbReference>
<feature type="domain" description="N-acetyltransferase" evidence="1">
    <location>
        <begin position="1"/>
        <end position="154"/>
    </location>
</feature>
<dbReference type="PROSITE" id="PS51186">
    <property type="entry name" value="GNAT"/>
    <property type="match status" value="1"/>
</dbReference>